<evidence type="ECO:0000313" key="3">
    <source>
        <dbReference type="Proteomes" id="UP000595437"/>
    </source>
</evidence>
<name>A0A7T8KD61_CALRO</name>
<evidence type="ECO:0000256" key="1">
    <source>
        <dbReference type="SAM" id="MobiDB-lite"/>
    </source>
</evidence>
<sequence>PPNKKLCGLMKKTKNMEENSDPNVKAGSGRMMTPAPLPAEVSTGSSSNEDEKMNSK</sequence>
<protein>
    <submittedName>
        <fullName evidence="2">Uncharacterized protein</fullName>
    </submittedName>
</protein>
<gene>
    <name evidence="2" type="ORF">FKW44_006334</name>
</gene>
<dbReference type="EMBL" id="CP045893">
    <property type="protein sequence ID" value="QQP53747.1"/>
    <property type="molecule type" value="Genomic_DNA"/>
</dbReference>
<proteinExistence type="predicted"/>
<reference evidence="3" key="1">
    <citation type="submission" date="2021-01" db="EMBL/GenBank/DDBJ databases">
        <title>Caligus Genome Assembly.</title>
        <authorList>
            <person name="Gallardo-Escarate C."/>
        </authorList>
    </citation>
    <scope>NUCLEOTIDE SEQUENCE [LARGE SCALE GENOMIC DNA]</scope>
</reference>
<keyword evidence="3" id="KW-1185">Reference proteome</keyword>
<accession>A0A7T8KD61</accession>
<dbReference type="Proteomes" id="UP000595437">
    <property type="component" value="Chromosome 4"/>
</dbReference>
<feature type="non-terminal residue" evidence="2">
    <location>
        <position position="1"/>
    </location>
</feature>
<feature type="region of interest" description="Disordered" evidence="1">
    <location>
        <begin position="1"/>
        <end position="56"/>
    </location>
</feature>
<organism evidence="2 3">
    <name type="scientific">Caligus rogercresseyi</name>
    <name type="common">Sea louse</name>
    <dbReference type="NCBI Taxonomy" id="217165"/>
    <lineage>
        <taxon>Eukaryota</taxon>
        <taxon>Metazoa</taxon>
        <taxon>Ecdysozoa</taxon>
        <taxon>Arthropoda</taxon>
        <taxon>Crustacea</taxon>
        <taxon>Multicrustacea</taxon>
        <taxon>Hexanauplia</taxon>
        <taxon>Copepoda</taxon>
        <taxon>Siphonostomatoida</taxon>
        <taxon>Caligidae</taxon>
        <taxon>Caligus</taxon>
    </lineage>
</organism>
<dbReference type="AlphaFoldDB" id="A0A7T8KD61"/>
<evidence type="ECO:0000313" key="2">
    <source>
        <dbReference type="EMBL" id="QQP53747.1"/>
    </source>
</evidence>